<evidence type="ECO:0000313" key="2">
    <source>
        <dbReference type="Proteomes" id="UP000694558"/>
    </source>
</evidence>
<reference evidence="1" key="2">
    <citation type="submission" date="2025-08" db="UniProtKB">
        <authorList>
            <consortium name="Ensembl"/>
        </authorList>
    </citation>
    <scope>IDENTIFICATION</scope>
</reference>
<evidence type="ECO:0000313" key="1">
    <source>
        <dbReference type="Ensembl" id="ENSSMAP00000038594.1"/>
    </source>
</evidence>
<protein>
    <submittedName>
        <fullName evidence="1">Uncharacterized protein</fullName>
    </submittedName>
</protein>
<accession>A0A8D3BU86</accession>
<proteinExistence type="predicted"/>
<dbReference type="Proteomes" id="UP000694558">
    <property type="component" value="Chromosome 5"/>
</dbReference>
<dbReference type="Ensembl" id="ENSSMAT00000044246.1">
    <property type="protein sequence ID" value="ENSSMAP00000038594.1"/>
    <property type="gene ID" value="ENSSMAG00000024929.1"/>
</dbReference>
<name>A0A8D3BU86_SCOMX</name>
<organism evidence="1 2">
    <name type="scientific">Scophthalmus maximus</name>
    <name type="common">Turbot</name>
    <name type="synonym">Psetta maxima</name>
    <dbReference type="NCBI Taxonomy" id="52904"/>
    <lineage>
        <taxon>Eukaryota</taxon>
        <taxon>Metazoa</taxon>
        <taxon>Chordata</taxon>
        <taxon>Craniata</taxon>
        <taxon>Vertebrata</taxon>
        <taxon>Euteleostomi</taxon>
        <taxon>Actinopterygii</taxon>
        <taxon>Neopterygii</taxon>
        <taxon>Teleostei</taxon>
        <taxon>Neoteleostei</taxon>
        <taxon>Acanthomorphata</taxon>
        <taxon>Carangaria</taxon>
        <taxon>Pleuronectiformes</taxon>
        <taxon>Pleuronectoidei</taxon>
        <taxon>Scophthalmidae</taxon>
        <taxon>Scophthalmus</taxon>
    </lineage>
</organism>
<reference evidence="1" key="1">
    <citation type="submission" date="2023-05" db="EMBL/GenBank/DDBJ databases">
        <title>High-quality long-read genome of Scophthalmus maximus.</title>
        <authorList>
            <person name="Lien S."/>
            <person name="Martinez P."/>
        </authorList>
    </citation>
    <scope>NUCLEOTIDE SEQUENCE [LARGE SCALE GENOMIC DNA]</scope>
</reference>
<dbReference type="AlphaFoldDB" id="A0A8D3BU86"/>
<sequence>CLWSMTQDTCNWQGAPLVRGAFIVPLDSPSFSAERLVITSLHCHQRLNKTDDFTASQRQHGGLGKIIWLRTVMIDTSRISTMTIQVVCSYHWI</sequence>